<keyword evidence="1" id="KW-0472">Membrane</keyword>
<evidence type="ECO:0000313" key="5">
    <source>
        <dbReference type="Proteomes" id="UP000602057"/>
    </source>
</evidence>
<accession>A0A8J6UB78</accession>
<keyword evidence="1" id="KW-0812">Transmembrane</keyword>
<comment type="caution">
    <text evidence="4">The sequence shown here is derived from an EMBL/GenBank/DDBJ whole genome shotgun (WGS) entry which is preliminary data.</text>
</comment>
<keyword evidence="1" id="KW-1133">Transmembrane helix</keyword>
<protein>
    <submittedName>
        <fullName evidence="4">FecR family protein</fullName>
    </submittedName>
</protein>
<dbReference type="Proteomes" id="UP000602057">
    <property type="component" value="Unassembled WGS sequence"/>
</dbReference>
<feature type="domain" description="Protein FecR C-terminal" evidence="3">
    <location>
        <begin position="308"/>
        <end position="378"/>
    </location>
</feature>
<keyword evidence="5" id="KW-1185">Reference proteome</keyword>
<dbReference type="Pfam" id="PF16344">
    <property type="entry name" value="FecR_C"/>
    <property type="match status" value="1"/>
</dbReference>
<evidence type="ECO:0000259" key="2">
    <source>
        <dbReference type="Pfam" id="PF04773"/>
    </source>
</evidence>
<evidence type="ECO:0000259" key="3">
    <source>
        <dbReference type="Pfam" id="PF16344"/>
    </source>
</evidence>
<dbReference type="InterPro" id="IPR012373">
    <property type="entry name" value="Ferrdict_sens_TM"/>
</dbReference>
<feature type="domain" description="FecR protein" evidence="2">
    <location>
        <begin position="171"/>
        <end position="265"/>
    </location>
</feature>
<dbReference type="RefSeq" id="WP_188216562.1">
    <property type="nucleotide sequence ID" value="NZ_BAABGH010000007.1"/>
</dbReference>
<evidence type="ECO:0000256" key="1">
    <source>
        <dbReference type="SAM" id="Phobius"/>
    </source>
</evidence>
<dbReference type="InterPro" id="IPR032508">
    <property type="entry name" value="FecR_C"/>
</dbReference>
<name>A0A8J6UB78_9FLAO</name>
<sequence length="379" mass="43618">MNKRQAKKLFTKYVNNECSKEELELLNTFLDSYQGNSFGGEDYRLIEDESFRSESWSRIEKQLFKKTDKVYSFKIFYKYAAILLVVLTVSFYFFQGGFFSEDFIESNQELVGDIEIGTDKAILTLEDGEVVALEEDKIYETTNVKSDGQGIVYNAEASNLKTEYHSLTIPRGGQFFVELSDGTKVWLNSETKLRYPVIFKEGETRQVELVYGEAYFDVSPSSQHKGARFKVLNNKQEVEVLGTKFNLKAYKDETNTYTTLVEGKVSVMTAGEDIILHPNQQSVLNEVNNHIEISAVDVNENIGWVKGDFVFYHKPLKDIAVALERWYNVDIEFQSEELKDVKFNGELSKYQSIEEILQLISNTKPIKSYEINNKTIVIK</sequence>
<dbReference type="PANTHER" id="PTHR30273">
    <property type="entry name" value="PERIPLASMIC SIGNAL SENSOR AND SIGMA FACTOR ACTIVATOR FECR-RELATED"/>
    <property type="match status" value="1"/>
</dbReference>
<dbReference type="Pfam" id="PF04773">
    <property type="entry name" value="FecR"/>
    <property type="match status" value="1"/>
</dbReference>
<reference evidence="4" key="2">
    <citation type="submission" date="2020-09" db="EMBL/GenBank/DDBJ databases">
        <authorList>
            <person name="Wu Z."/>
        </authorList>
    </citation>
    <scope>NUCLEOTIDE SEQUENCE</scope>
    <source>
        <strain evidence="4">SC17</strain>
    </source>
</reference>
<dbReference type="GO" id="GO:0016989">
    <property type="term" value="F:sigma factor antagonist activity"/>
    <property type="evidence" value="ECO:0007669"/>
    <property type="project" value="TreeGrafter"/>
</dbReference>
<gene>
    <name evidence="4" type="ORF">ICJ84_11510</name>
</gene>
<dbReference type="Gene3D" id="3.55.50.30">
    <property type="match status" value="1"/>
</dbReference>
<feature type="transmembrane region" description="Helical" evidence="1">
    <location>
        <begin position="75"/>
        <end position="94"/>
    </location>
</feature>
<dbReference type="InterPro" id="IPR006860">
    <property type="entry name" value="FecR"/>
</dbReference>
<organism evidence="4 5">
    <name type="scientific">Aestuariibaculum suncheonense</name>
    <dbReference type="NCBI Taxonomy" id="1028745"/>
    <lineage>
        <taxon>Bacteria</taxon>
        <taxon>Pseudomonadati</taxon>
        <taxon>Bacteroidota</taxon>
        <taxon>Flavobacteriia</taxon>
        <taxon>Flavobacteriales</taxon>
        <taxon>Flavobacteriaceae</taxon>
    </lineage>
</organism>
<dbReference type="EMBL" id="JACVXC010000004">
    <property type="protein sequence ID" value="MBD0836068.1"/>
    <property type="molecule type" value="Genomic_DNA"/>
</dbReference>
<reference evidence="4" key="1">
    <citation type="journal article" date="2013" name="Int. J. Syst. Evol. Microbiol.">
        <title>Aestuariibaculum suncheonense gen. nov., sp. nov., a marine bacterium of the family Flavobacteriaceae isolated from a tidal flat and emended descriptions of the genera Gaetbulibacter and Tamlana.</title>
        <authorList>
            <person name="Jeong S.H."/>
            <person name="Park M.S."/>
            <person name="Jin H.M."/>
            <person name="Lee K."/>
            <person name="Park W."/>
            <person name="Jeon C.O."/>
        </authorList>
    </citation>
    <scope>NUCLEOTIDE SEQUENCE</scope>
    <source>
        <strain evidence="4">SC17</strain>
    </source>
</reference>
<proteinExistence type="predicted"/>
<dbReference type="PANTHER" id="PTHR30273:SF2">
    <property type="entry name" value="PROTEIN FECR"/>
    <property type="match status" value="1"/>
</dbReference>
<dbReference type="Gene3D" id="2.60.120.1440">
    <property type="match status" value="1"/>
</dbReference>
<dbReference type="AlphaFoldDB" id="A0A8J6UB78"/>
<evidence type="ECO:0000313" key="4">
    <source>
        <dbReference type="EMBL" id="MBD0836068.1"/>
    </source>
</evidence>